<dbReference type="InterPro" id="IPR026467">
    <property type="entry name" value="Ser/Gly_Cys_C_dom"/>
</dbReference>
<accession>A0A401YMQ7</accession>
<name>A0A401YMQ7_9ACTN</name>
<keyword evidence="1" id="KW-1133">Transmembrane helix</keyword>
<evidence type="ECO:0000313" key="3">
    <source>
        <dbReference type="Proteomes" id="UP000286931"/>
    </source>
</evidence>
<sequence>MITFGRNVVTAVAWGVGVSIVIVLVSITIVLWAVGLVARRLVRGRTGAPVDVGELDAYDVAFLAGGYARVADTALAWLLDRRWIRVDRDGRVTPAKTVRPDAPAPRYVFDALGRAGATRHEVVTALRSSDSPAFDAQCRLIARGLVAPPGMRLAACVPGAVIFAVAPVAVGLVLTRVVEGVPALAAILLALVTYRIAYTLVTPVRETAAGRATRRALAADVSSHRAGRPVAATTTETASLMAVPCLGLAALPDSPARTVLLKSARQSIHARVMGFDASIDERGIRDEP</sequence>
<keyword evidence="3" id="KW-1185">Reference proteome</keyword>
<dbReference type="NCBIfam" id="TIGR04222">
    <property type="entry name" value="near_uncomplex"/>
    <property type="match status" value="1"/>
</dbReference>
<protein>
    <recommendedName>
        <fullName evidence="4">TIGR04222 domain-containing membrane protein</fullName>
    </recommendedName>
</protein>
<evidence type="ECO:0000313" key="2">
    <source>
        <dbReference type="EMBL" id="GCD95886.1"/>
    </source>
</evidence>
<feature type="transmembrane region" description="Helical" evidence="1">
    <location>
        <begin position="153"/>
        <end position="174"/>
    </location>
</feature>
<organism evidence="2 3">
    <name type="scientific">Embleya hyalina</name>
    <dbReference type="NCBI Taxonomy" id="516124"/>
    <lineage>
        <taxon>Bacteria</taxon>
        <taxon>Bacillati</taxon>
        <taxon>Actinomycetota</taxon>
        <taxon>Actinomycetes</taxon>
        <taxon>Kitasatosporales</taxon>
        <taxon>Streptomycetaceae</taxon>
        <taxon>Embleya</taxon>
    </lineage>
</organism>
<feature type="transmembrane region" description="Helical" evidence="1">
    <location>
        <begin position="180"/>
        <end position="201"/>
    </location>
</feature>
<feature type="transmembrane region" description="Helical" evidence="1">
    <location>
        <begin position="12"/>
        <end position="38"/>
    </location>
</feature>
<dbReference type="AlphaFoldDB" id="A0A401YMQ7"/>
<gene>
    <name evidence="2" type="ORF">EHYA_03570</name>
</gene>
<dbReference type="Proteomes" id="UP000286931">
    <property type="component" value="Unassembled WGS sequence"/>
</dbReference>
<evidence type="ECO:0008006" key="4">
    <source>
        <dbReference type="Google" id="ProtNLM"/>
    </source>
</evidence>
<keyword evidence="1" id="KW-0472">Membrane</keyword>
<reference evidence="2 3" key="1">
    <citation type="submission" date="2018-12" db="EMBL/GenBank/DDBJ databases">
        <title>Draft genome sequence of Embleya hyalina NBRC 13850T.</title>
        <authorList>
            <person name="Komaki H."/>
            <person name="Hosoyama A."/>
            <person name="Kimura A."/>
            <person name="Ichikawa N."/>
            <person name="Tamura T."/>
        </authorList>
    </citation>
    <scope>NUCLEOTIDE SEQUENCE [LARGE SCALE GENOMIC DNA]</scope>
    <source>
        <strain evidence="2 3">NBRC 13850</strain>
    </source>
</reference>
<dbReference type="EMBL" id="BIFH01000019">
    <property type="protein sequence ID" value="GCD95886.1"/>
    <property type="molecule type" value="Genomic_DNA"/>
</dbReference>
<proteinExistence type="predicted"/>
<comment type="caution">
    <text evidence="2">The sequence shown here is derived from an EMBL/GenBank/DDBJ whole genome shotgun (WGS) entry which is preliminary data.</text>
</comment>
<evidence type="ECO:0000256" key="1">
    <source>
        <dbReference type="SAM" id="Phobius"/>
    </source>
</evidence>
<keyword evidence="1" id="KW-0812">Transmembrane</keyword>